<sequence length="108" mass="12606">MGKPLLTDEIIERANRGDIIYDSEPLMDAEETKIINTDNATYNGDEFQKQSEGAFRKEDKASRKKTQQVYKSRRIENAKRSEFQQKLNKILIIVIILVILLFWAVFNL</sequence>
<evidence type="ECO:0008006" key="5">
    <source>
        <dbReference type="Google" id="ProtNLM"/>
    </source>
</evidence>
<accession>A0A1G6CTW2</accession>
<reference evidence="3 4" key="1">
    <citation type="submission" date="2016-10" db="EMBL/GenBank/DDBJ databases">
        <authorList>
            <person name="de Groot N.N."/>
        </authorList>
    </citation>
    <scope>NUCLEOTIDE SEQUENCE [LARGE SCALE GENOMIC DNA]</scope>
    <source>
        <strain evidence="3 4">A-4</strain>
    </source>
</reference>
<feature type="transmembrane region" description="Helical" evidence="2">
    <location>
        <begin position="87"/>
        <end position="106"/>
    </location>
</feature>
<feature type="region of interest" description="Disordered" evidence="1">
    <location>
        <begin position="44"/>
        <end position="68"/>
    </location>
</feature>
<dbReference type="NCBIfam" id="NF038277">
    <property type="entry name" value="accessory_MacP"/>
    <property type="match status" value="1"/>
</dbReference>
<dbReference type="Pfam" id="PF26336">
    <property type="entry name" value="MacP_activator"/>
    <property type="match status" value="1"/>
</dbReference>
<dbReference type="STRING" id="439219.SAMN02910293_01785"/>
<dbReference type="EMBL" id="FMXP01000026">
    <property type="protein sequence ID" value="SDB36195.1"/>
    <property type="molecule type" value="Genomic_DNA"/>
</dbReference>
<protein>
    <recommendedName>
        <fullName evidence="5">Foldase protein PrsA</fullName>
    </recommendedName>
</protein>
<organism evidence="3 4">
    <name type="scientific">Streptococcus henryi</name>
    <dbReference type="NCBI Taxonomy" id="439219"/>
    <lineage>
        <taxon>Bacteria</taxon>
        <taxon>Bacillati</taxon>
        <taxon>Bacillota</taxon>
        <taxon>Bacilli</taxon>
        <taxon>Lactobacillales</taxon>
        <taxon>Streptococcaceae</taxon>
        <taxon>Streptococcus</taxon>
    </lineage>
</organism>
<feature type="compositionally biased region" description="Basic and acidic residues" evidence="1">
    <location>
        <begin position="46"/>
        <end position="61"/>
    </location>
</feature>
<dbReference type="AlphaFoldDB" id="A0A1G6CTW2"/>
<gene>
    <name evidence="3" type="ORF">SAMN02910293_01785</name>
</gene>
<keyword evidence="4" id="KW-1185">Reference proteome</keyword>
<evidence type="ECO:0000313" key="4">
    <source>
        <dbReference type="Proteomes" id="UP000182508"/>
    </source>
</evidence>
<dbReference type="Proteomes" id="UP000182508">
    <property type="component" value="Unassembled WGS sequence"/>
</dbReference>
<proteinExistence type="predicted"/>
<name>A0A1G6CTW2_9STRE</name>
<dbReference type="InterPro" id="IPR047752">
    <property type="entry name" value="MacP"/>
</dbReference>
<keyword evidence="2" id="KW-0812">Transmembrane</keyword>
<dbReference type="RefSeq" id="WP_074486410.1">
    <property type="nucleotide sequence ID" value="NZ_FMXP01000026.1"/>
</dbReference>
<evidence type="ECO:0000256" key="1">
    <source>
        <dbReference type="SAM" id="MobiDB-lite"/>
    </source>
</evidence>
<evidence type="ECO:0000313" key="3">
    <source>
        <dbReference type="EMBL" id="SDB36195.1"/>
    </source>
</evidence>
<evidence type="ECO:0000256" key="2">
    <source>
        <dbReference type="SAM" id="Phobius"/>
    </source>
</evidence>
<keyword evidence="2" id="KW-0472">Membrane</keyword>
<keyword evidence="2" id="KW-1133">Transmembrane helix</keyword>